<dbReference type="GO" id="GO:0005737">
    <property type="term" value="C:cytoplasm"/>
    <property type="evidence" value="ECO:0007669"/>
    <property type="project" value="TreeGrafter"/>
</dbReference>
<evidence type="ECO:0000259" key="7">
    <source>
        <dbReference type="PROSITE" id="PS51710"/>
    </source>
</evidence>
<dbReference type="InterPro" id="IPR004396">
    <property type="entry name" value="ATPase_YchF/OLA1"/>
</dbReference>
<evidence type="ECO:0000256" key="5">
    <source>
        <dbReference type="ARBA" id="ARBA00022842"/>
    </source>
</evidence>
<dbReference type="Gene3D" id="3.10.20.30">
    <property type="match status" value="1"/>
</dbReference>
<evidence type="ECO:0000256" key="4">
    <source>
        <dbReference type="ARBA" id="ARBA00022840"/>
    </source>
</evidence>
<evidence type="ECO:0000259" key="8">
    <source>
        <dbReference type="PROSITE" id="PS51880"/>
    </source>
</evidence>
<evidence type="ECO:0000256" key="1">
    <source>
        <dbReference type="ARBA" id="ARBA00001946"/>
    </source>
</evidence>
<feature type="binding site" evidence="6">
    <location>
        <begin position="12"/>
        <end position="17"/>
    </location>
    <ligand>
        <name>ATP</name>
        <dbReference type="ChEBI" id="CHEBI:30616"/>
    </ligand>
</feature>
<comment type="function">
    <text evidence="6">ATPase that binds to both the 70S ribosome and the 50S ribosomal subunit in a nucleotide-independent manner.</text>
</comment>
<dbReference type="InterPro" id="IPR012675">
    <property type="entry name" value="Beta-grasp_dom_sf"/>
</dbReference>
<feature type="domain" description="OBG-type G" evidence="7">
    <location>
        <begin position="3"/>
        <end position="254"/>
    </location>
</feature>
<keyword evidence="3 6" id="KW-0547">Nucleotide-binding</keyword>
<evidence type="ECO:0000313" key="10">
    <source>
        <dbReference type="Proteomes" id="UP000178724"/>
    </source>
</evidence>
<name>A0A1F4Q3Q0_UNCSA</name>
<dbReference type="CDD" id="cd04867">
    <property type="entry name" value="TGS_YchF_OLA1"/>
    <property type="match status" value="1"/>
</dbReference>
<dbReference type="InterPro" id="IPR031167">
    <property type="entry name" value="G_OBG"/>
</dbReference>
<evidence type="ECO:0000256" key="3">
    <source>
        <dbReference type="ARBA" id="ARBA00022741"/>
    </source>
</evidence>
<dbReference type="Gene3D" id="3.40.50.300">
    <property type="entry name" value="P-loop containing nucleotide triphosphate hydrolases"/>
    <property type="match status" value="1"/>
</dbReference>
<dbReference type="Pfam" id="PF01926">
    <property type="entry name" value="MMR_HSR1"/>
    <property type="match status" value="1"/>
</dbReference>
<evidence type="ECO:0000256" key="6">
    <source>
        <dbReference type="HAMAP-Rule" id="MF_00944"/>
    </source>
</evidence>
<dbReference type="GO" id="GO:0043023">
    <property type="term" value="F:ribosomal large subunit binding"/>
    <property type="evidence" value="ECO:0007669"/>
    <property type="project" value="UniProtKB-UniRule"/>
</dbReference>
<dbReference type="InterPro" id="IPR006073">
    <property type="entry name" value="GTP-bd"/>
</dbReference>
<dbReference type="PRINTS" id="PR00326">
    <property type="entry name" value="GTP1OBG"/>
</dbReference>
<keyword evidence="2" id="KW-0479">Metal-binding</keyword>
<dbReference type="FunFam" id="3.10.20.30:FF:000001">
    <property type="entry name" value="Ribosome-binding ATPase YchF"/>
    <property type="match status" value="1"/>
</dbReference>
<dbReference type="GO" id="GO:0016887">
    <property type="term" value="F:ATP hydrolysis activity"/>
    <property type="evidence" value="ECO:0007669"/>
    <property type="project" value="UniProtKB-UniRule"/>
</dbReference>
<dbReference type="NCBIfam" id="TIGR00092">
    <property type="entry name" value="redox-regulated ATPase YchF"/>
    <property type="match status" value="1"/>
</dbReference>
<dbReference type="GO" id="GO:0005524">
    <property type="term" value="F:ATP binding"/>
    <property type="evidence" value="ECO:0007669"/>
    <property type="project" value="UniProtKB-UniRule"/>
</dbReference>
<accession>A0A1F4Q3Q0</accession>
<gene>
    <name evidence="6" type="primary">ychF</name>
    <name evidence="9" type="ORF">A2625_05490</name>
</gene>
<comment type="cofactor">
    <cofactor evidence="1">
        <name>Mg(2+)</name>
        <dbReference type="ChEBI" id="CHEBI:18420"/>
    </cofactor>
</comment>
<dbReference type="SUPFAM" id="SSF52540">
    <property type="entry name" value="P-loop containing nucleoside triphosphate hydrolases"/>
    <property type="match status" value="1"/>
</dbReference>
<sequence length="361" mass="39851">MSFSLGIVGLPNVGKSSLFNALSRAKANVSNYPFCTIDPNIGVVEVPDERLQTLAKMFSSKKIVPAIIEFYDIAGLVKGASRGEGLGNKFLANIREVDAILHVVRCFKSEEIVHVEGEVNPKRDIEIINLELSLADMSQADKRMTYIKPRVKTGDPRAVRENAFLLELYDWLAAGRVARNFHIEDKDREFLKELSLLTVKPVLYAANVDESGDHDQVEIIRAIAKEENARVVTISSKLEAELAELTPEDAQAYLAELGVKEAALAKLIRAGYELLNLITFFTAGEKDSHAWTITRGAKAPQAAGRIHSDMERGYIAAEVVHYHDFIASGTMAKAKEKGLVHTEGKEYAVEDGDLLLIRFGV</sequence>
<dbReference type="InterPro" id="IPR023192">
    <property type="entry name" value="TGS-like_dom_sf"/>
</dbReference>
<protein>
    <recommendedName>
        <fullName evidence="6">Ribosome-binding ATPase YchF</fullName>
    </recommendedName>
</protein>
<dbReference type="PROSITE" id="PS51710">
    <property type="entry name" value="G_OBG"/>
    <property type="match status" value="1"/>
</dbReference>
<dbReference type="InterPro" id="IPR041706">
    <property type="entry name" value="YchF_N"/>
</dbReference>
<proteinExistence type="inferred from homology"/>
<comment type="caution">
    <text evidence="9">The sequence shown here is derived from an EMBL/GenBank/DDBJ whole genome shotgun (WGS) entry which is preliminary data.</text>
</comment>
<dbReference type="FunFam" id="1.10.150.300:FF:000001">
    <property type="entry name" value="Ribosome-binding ATPase YchF"/>
    <property type="match status" value="1"/>
</dbReference>
<dbReference type="Pfam" id="PF06071">
    <property type="entry name" value="YchF-GTPase_C"/>
    <property type="match status" value="1"/>
</dbReference>
<dbReference type="InterPro" id="IPR013029">
    <property type="entry name" value="YchF_C"/>
</dbReference>
<evidence type="ECO:0000256" key="2">
    <source>
        <dbReference type="ARBA" id="ARBA00022723"/>
    </source>
</evidence>
<organism evidence="9 10">
    <name type="scientific">candidate division WOR-1 bacterium RIFCSPHIGHO2_01_FULL_53_15</name>
    <dbReference type="NCBI Taxonomy" id="1802564"/>
    <lineage>
        <taxon>Bacteria</taxon>
        <taxon>Bacillati</taxon>
        <taxon>Saganbacteria</taxon>
    </lineage>
</organism>
<dbReference type="PIRSF" id="PIRSF006641">
    <property type="entry name" value="CHP00092"/>
    <property type="match status" value="1"/>
</dbReference>
<dbReference type="HAMAP" id="MF_00944">
    <property type="entry name" value="YchF_OLA1_ATPase"/>
    <property type="match status" value="1"/>
</dbReference>
<keyword evidence="4 6" id="KW-0067">ATP-binding</keyword>
<dbReference type="InterPro" id="IPR012676">
    <property type="entry name" value="TGS-like"/>
</dbReference>
<evidence type="ECO:0000313" key="9">
    <source>
        <dbReference type="EMBL" id="OGB89882.1"/>
    </source>
</evidence>
<dbReference type="GO" id="GO:0046872">
    <property type="term" value="F:metal ion binding"/>
    <property type="evidence" value="ECO:0007669"/>
    <property type="project" value="UniProtKB-KW"/>
</dbReference>
<dbReference type="GO" id="GO:0005525">
    <property type="term" value="F:GTP binding"/>
    <property type="evidence" value="ECO:0007669"/>
    <property type="project" value="InterPro"/>
</dbReference>
<dbReference type="InterPro" id="IPR004095">
    <property type="entry name" value="TGS"/>
</dbReference>
<dbReference type="PANTHER" id="PTHR23305:SF18">
    <property type="entry name" value="OBG-TYPE G DOMAIN-CONTAINING PROTEIN"/>
    <property type="match status" value="1"/>
</dbReference>
<dbReference type="PROSITE" id="PS51880">
    <property type="entry name" value="TGS"/>
    <property type="match status" value="1"/>
</dbReference>
<dbReference type="Proteomes" id="UP000178724">
    <property type="component" value="Unassembled WGS sequence"/>
</dbReference>
<reference evidence="9 10" key="1">
    <citation type="journal article" date="2016" name="Nat. Commun.">
        <title>Thousands of microbial genomes shed light on interconnected biogeochemical processes in an aquifer system.</title>
        <authorList>
            <person name="Anantharaman K."/>
            <person name="Brown C.T."/>
            <person name="Hug L.A."/>
            <person name="Sharon I."/>
            <person name="Castelle C.J."/>
            <person name="Probst A.J."/>
            <person name="Thomas B.C."/>
            <person name="Singh A."/>
            <person name="Wilkins M.J."/>
            <person name="Karaoz U."/>
            <person name="Brodie E.L."/>
            <person name="Williams K.H."/>
            <person name="Hubbard S.S."/>
            <person name="Banfield J.F."/>
        </authorList>
    </citation>
    <scope>NUCLEOTIDE SEQUENCE [LARGE SCALE GENOMIC DNA]</scope>
</reference>
<dbReference type="SUPFAM" id="SSF81271">
    <property type="entry name" value="TGS-like"/>
    <property type="match status" value="1"/>
</dbReference>
<keyword evidence="5" id="KW-0460">Magnesium</keyword>
<feature type="domain" description="TGS" evidence="8">
    <location>
        <begin position="276"/>
        <end position="359"/>
    </location>
</feature>
<dbReference type="PANTHER" id="PTHR23305">
    <property type="entry name" value="OBG GTPASE FAMILY"/>
    <property type="match status" value="1"/>
</dbReference>
<dbReference type="AlphaFoldDB" id="A0A1F4Q3Q0"/>
<dbReference type="InterPro" id="IPR027417">
    <property type="entry name" value="P-loop_NTPase"/>
</dbReference>
<dbReference type="Gene3D" id="1.10.150.300">
    <property type="entry name" value="TGS-like domain"/>
    <property type="match status" value="1"/>
</dbReference>
<dbReference type="CDD" id="cd01900">
    <property type="entry name" value="YchF"/>
    <property type="match status" value="1"/>
</dbReference>
<dbReference type="EMBL" id="METM01000020">
    <property type="protein sequence ID" value="OGB89882.1"/>
    <property type="molecule type" value="Genomic_DNA"/>
</dbReference>
<comment type="similarity">
    <text evidence="6">Belongs to the TRAFAC class OBG-HflX-like GTPase superfamily. OBG GTPase family. YchF/OLA1 subfamily.</text>
</comment>